<dbReference type="EMBL" id="MSYM01000017">
    <property type="protein sequence ID" value="OLP05436.1"/>
    <property type="molecule type" value="Genomic_DNA"/>
</dbReference>
<evidence type="ECO:0000313" key="2">
    <source>
        <dbReference type="Proteomes" id="UP000185911"/>
    </source>
</evidence>
<keyword evidence="2" id="KW-1185">Reference proteome</keyword>
<proteinExistence type="predicted"/>
<comment type="caution">
    <text evidence="1">The sequence shown here is derived from an EMBL/GenBank/DDBJ whole genome shotgun (WGS) entry which is preliminary data.</text>
</comment>
<sequence>MTPPGRFAVLMRRLDNQRQLCQNTQHQAKELIAVWAMTG</sequence>
<accession>A0A1Q8YBH3</accession>
<dbReference type="AlphaFoldDB" id="A0A1Q8YBH3"/>
<dbReference type="Proteomes" id="UP000185911">
    <property type="component" value="Unassembled WGS sequence"/>
</dbReference>
<gene>
    <name evidence="1" type="ORF">BLL52_3565</name>
</gene>
<organism evidence="1 2">
    <name type="scientific">Rhodoferax antarcticus ANT.BR</name>
    <dbReference type="NCBI Taxonomy" id="1111071"/>
    <lineage>
        <taxon>Bacteria</taxon>
        <taxon>Pseudomonadati</taxon>
        <taxon>Pseudomonadota</taxon>
        <taxon>Betaproteobacteria</taxon>
        <taxon>Burkholderiales</taxon>
        <taxon>Comamonadaceae</taxon>
        <taxon>Rhodoferax</taxon>
    </lineage>
</organism>
<reference evidence="1 2" key="1">
    <citation type="submission" date="2017-01" db="EMBL/GenBank/DDBJ databases">
        <title>Genome sequence of Rhodoferax antarcticus ANT.BR, a psychrophilic purple nonsulfur bacterium from an Antarctic microbial mat.</title>
        <authorList>
            <person name="Baker J."/>
            <person name="Riester C."/>
            <person name="Skinner B."/>
            <person name="Newell A."/>
            <person name="Swingley W."/>
            <person name="Madigan M."/>
            <person name="Jung D."/>
            <person name="Asao M."/>
            <person name="Chen M."/>
            <person name="Loughlin P."/>
            <person name="Pan H."/>
            <person name="Lin S."/>
            <person name="Li N."/>
            <person name="Shaw J."/>
            <person name="Prado M."/>
            <person name="Sherman C."/>
            <person name="Li X."/>
            <person name="Tang J."/>
            <person name="Blankenship R."/>
            <person name="Zhao T."/>
            <person name="Touchman J."/>
            <person name="Sattley M."/>
        </authorList>
    </citation>
    <scope>NUCLEOTIDE SEQUENCE [LARGE SCALE GENOMIC DNA]</scope>
    <source>
        <strain evidence="1 2">ANT.BR</strain>
    </source>
</reference>
<protein>
    <submittedName>
        <fullName evidence="1">Uncharacterized protein</fullName>
    </submittedName>
</protein>
<evidence type="ECO:0000313" key="1">
    <source>
        <dbReference type="EMBL" id="OLP05436.1"/>
    </source>
</evidence>
<name>A0A1Q8YBH3_9BURK</name>